<dbReference type="eggNOG" id="COG2110">
    <property type="taxonomic scope" value="Bacteria"/>
</dbReference>
<dbReference type="AlphaFoldDB" id="A0A2C9EPN6"/>
<organism evidence="1 2">
    <name type="scientific">Pseudomonas protegens (strain DSM 19095 / LMG 27888 / CFBP 6595 / CHA0)</name>
    <dbReference type="NCBI Taxonomy" id="1124983"/>
    <lineage>
        <taxon>Bacteria</taxon>
        <taxon>Pseudomonadati</taxon>
        <taxon>Pseudomonadota</taxon>
        <taxon>Gammaproteobacteria</taxon>
        <taxon>Pseudomonadales</taxon>
        <taxon>Pseudomonadaceae</taxon>
        <taxon>Pseudomonas</taxon>
    </lineage>
</organism>
<gene>
    <name evidence="1" type="ORF">PFLCHA0_c38700</name>
</gene>
<dbReference type="KEGG" id="pprc:PFLCHA0_c38700"/>
<reference evidence="2" key="1">
    <citation type="journal article" date="2014" name="Genome Announc.">
        <title>Full-genome sequence of the plant growth-promoting bacterium Pseudomonas protegens CHA0.</title>
        <authorList>
            <person name="Jousset A."/>
            <person name="Schuldes J."/>
            <person name="Keel C."/>
            <person name="Maurhofer M."/>
            <person name="Daniel R."/>
            <person name="Scheu S."/>
            <person name="Thuermer A."/>
        </authorList>
    </citation>
    <scope>NUCLEOTIDE SEQUENCE [LARGE SCALE GENOMIC DNA]</scope>
    <source>
        <strain evidence="2">DSM 19095 / LMG 27888 / CFBP 6595 / CHA0</strain>
    </source>
</reference>
<dbReference type="EMBL" id="CP003190">
    <property type="protein sequence ID" value="AGL85636.1"/>
    <property type="molecule type" value="Genomic_DNA"/>
</dbReference>
<evidence type="ECO:0000313" key="1">
    <source>
        <dbReference type="EMBL" id="AGL85636.1"/>
    </source>
</evidence>
<protein>
    <submittedName>
        <fullName evidence="1">Uncharacterized protein</fullName>
    </submittedName>
</protein>
<dbReference type="GeneID" id="57476877"/>
<name>A0A2C9EPN6_PSEPH</name>
<dbReference type="HOGENOM" id="CLU_155720_0_0_6"/>
<dbReference type="RefSeq" id="WP_015636227.1">
    <property type="nucleotide sequence ID" value="NC_021237.1"/>
</dbReference>
<sequence length="103" mass="11438">MEGERSVARLFAEEPLSWGLRGDPYLWRAMATHLAHTPWPATAQQLEALIVQAFEQLTGRAWSSAGHFFVEAFAHGGMSSGGISMGFWHERGLPLLCARWARA</sequence>
<evidence type="ECO:0000313" key="2">
    <source>
        <dbReference type="Proteomes" id="UP000013940"/>
    </source>
</evidence>
<proteinExistence type="predicted"/>
<accession>A0A2C9EPN6</accession>
<dbReference type="Proteomes" id="UP000013940">
    <property type="component" value="Chromosome"/>
</dbReference>